<dbReference type="Gene3D" id="2.150.10.10">
    <property type="entry name" value="Serralysin-like metalloprotease, C-terminal"/>
    <property type="match status" value="2"/>
</dbReference>
<evidence type="ECO:0008006" key="3">
    <source>
        <dbReference type="Google" id="ProtNLM"/>
    </source>
</evidence>
<dbReference type="InterPro" id="IPR011049">
    <property type="entry name" value="Serralysin-like_metalloprot_C"/>
</dbReference>
<dbReference type="Proteomes" id="UP000078529">
    <property type="component" value="Unassembled WGS sequence"/>
</dbReference>
<protein>
    <recommendedName>
        <fullName evidence="3">Calcium-binding protein</fullName>
    </recommendedName>
</protein>
<feature type="non-terminal residue" evidence="1">
    <location>
        <position position="276"/>
    </location>
</feature>
<comment type="caution">
    <text evidence="1">The sequence shown here is derived from an EMBL/GenBank/DDBJ whole genome shotgun (WGS) entry which is preliminary data.</text>
</comment>
<reference evidence="1 2" key="1">
    <citation type="journal article" date="2016" name="Front. Microbiol.">
        <title>Genomic Resource of Rice Seed Associated Bacteria.</title>
        <authorList>
            <person name="Midha S."/>
            <person name="Bansal K."/>
            <person name="Sharma S."/>
            <person name="Kumar N."/>
            <person name="Patil P.P."/>
            <person name="Chaudhry V."/>
            <person name="Patil P.B."/>
        </authorList>
    </citation>
    <scope>NUCLEOTIDE SEQUENCE [LARGE SCALE GENOMIC DNA]</scope>
    <source>
        <strain evidence="1 2">NS365</strain>
    </source>
</reference>
<organism evidence="1 2">
    <name type="scientific">Aureimonas ureilytica</name>
    <dbReference type="NCBI Taxonomy" id="401562"/>
    <lineage>
        <taxon>Bacteria</taxon>
        <taxon>Pseudomonadati</taxon>
        <taxon>Pseudomonadota</taxon>
        <taxon>Alphaproteobacteria</taxon>
        <taxon>Hyphomicrobiales</taxon>
        <taxon>Aurantimonadaceae</taxon>
        <taxon>Aureimonas</taxon>
    </lineage>
</organism>
<accession>A0A175R6Y0</accession>
<dbReference type="PRINTS" id="PR00313">
    <property type="entry name" value="CABNDNGRPT"/>
</dbReference>
<dbReference type="EMBL" id="LDQA01000183">
    <property type="protein sequence ID" value="KTQ95228.1"/>
    <property type="molecule type" value="Genomic_DNA"/>
</dbReference>
<keyword evidence="2" id="KW-1185">Reference proteome</keyword>
<name>A0A175R6Y0_9HYPH</name>
<evidence type="ECO:0000313" key="1">
    <source>
        <dbReference type="EMBL" id="KTQ95228.1"/>
    </source>
</evidence>
<feature type="non-terminal residue" evidence="1">
    <location>
        <position position="1"/>
    </location>
</feature>
<sequence length="276" mass="28142">RINEKAREGTDTIKTSASSFALDDTASIDKPGQARNANLSGTGNDLDNVLAGNSGDLILDAGRGNDVLIDGGGRDTFVMQKGGGQDVVRDFAASGASADKLLIENTGFASFAQLKERIVQVGADTLVLLEEGDAVLLKGVNSGDLTEANFAFKPSATTSSPVQKDAAPVETPAPQTVVIAPSALTEKLLAVSGGPGAWLSAKTANGSLQGGAGNDQLSAQAASVTLIGGAGDDTYIVNPTTRIVEKAGEGIDTAQSWYSYKLPGDQSIENLTLMGS</sequence>
<gene>
    <name evidence="1" type="ORF">NS365_23450</name>
</gene>
<dbReference type="AlphaFoldDB" id="A0A175R6Y0"/>
<dbReference type="SUPFAM" id="SSF51120">
    <property type="entry name" value="beta-Roll"/>
    <property type="match status" value="2"/>
</dbReference>
<proteinExistence type="predicted"/>
<evidence type="ECO:0000313" key="2">
    <source>
        <dbReference type="Proteomes" id="UP000078529"/>
    </source>
</evidence>